<dbReference type="InterPro" id="IPR006179">
    <property type="entry name" value="5_nucleotidase/apyrase"/>
</dbReference>
<comment type="similarity">
    <text evidence="1 3">Belongs to the 5'-nucleotidase family.</text>
</comment>
<reference evidence="6" key="1">
    <citation type="submission" date="2021-01" db="EMBL/GenBank/DDBJ databases">
        <authorList>
            <person name="Kaushik A."/>
        </authorList>
    </citation>
    <scope>NUCLEOTIDE SEQUENCE</scope>
    <source>
        <strain evidence="6">AG6-10EEA</strain>
    </source>
</reference>
<evidence type="ECO:0000259" key="5">
    <source>
        <dbReference type="Pfam" id="PF02872"/>
    </source>
</evidence>
<evidence type="ECO:0000256" key="2">
    <source>
        <dbReference type="ARBA" id="ARBA00022729"/>
    </source>
</evidence>
<dbReference type="InterPro" id="IPR004843">
    <property type="entry name" value="Calcineurin-like_PHP"/>
</dbReference>
<dbReference type="GO" id="GO:0000166">
    <property type="term" value="F:nucleotide binding"/>
    <property type="evidence" value="ECO:0007669"/>
    <property type="project" value="UniProtKB-KW"/>
</dbReference>
<comment type="caution">
    <text evidence="6">The sequence shown here is derived from an EMBL/GenBank/DDBJ whole genome shotgun (WGS) entry which is preliminary data.</text>
</comment>
<dbReference type="GO" id="GO:0016787">
    <property type="term" value="F:hydrolase activity"/>
    <property type="evidence" value="ECO:0007669"/>
    <property type="project" value="UniProtKB-KW"/>
</dbReference>
<evidence type="ECO:0000313" key="7">
    <source>
        <dbReference type="Proteomes" id="UP000663853"/>
    </source>
</evidence>
<proteinExistence type="inferred from homology"/>
<accession>A0A8H2WXV0</accession>
<keyword evidence="3" id="KW-0378">Hydrolase</keyword>
<keyword evidence="3" id="KW-0547">Nucleotide-binding</keyword>
<dbReference type="SUPFAM" id="SSF55816">
    <property type="entry name" value="5'-nucleotidase (syn. UDP-sugar hydrolase), C-terminal domain"/>
    <property type="match status" value="1"/>
</dbReference>
<dbReference type="SUPFAM" id="SSF56300">
    <property type="entry name" value="Metallo-dependent phosphatases"/>
    <property type="match status" value="1"/>
</dbReference>
<dbReference type="Gene3D" id="3.90.780.10">
    <property type="entry name" value="5'-Nucleotidase, C-terminal domain"/>
    <property type="match status" value="1"/>
</dbReference>
<evidence type="ECO:0008006" key="8">
    <source>
        <dbReference type="Google" id="ProtNLM"/>
    </source>
</evidence>
<sequence length="672" mass="76080">MSPQLLNIIHFNDVYKMTENRTTQSGKMLPVVDSEGLTSANFDHVVAFSERIKWIRNSWPKAQGTGKYLEPQGLVLFSGDLFSPSVESLLSKGMNMVLLMNELSPDACVPGNHEFDFGRARFNQLVEFCNFPWILSNVQEQTPKDNNEWKTLVGLSDYRILKRAGLKIGLIGLMSQWVLILDAWKATNPLSRENMKLNDMQKTCMELSQKLREDEGCDLVFALTHAEHREDLDLAIDVAAYPADCETIKKANGKLEDLPGVDAIFGGHNHNYYLGKGVNLGDQRGTNPPTIKSNDFDTEEKYNDLLVVKSGFDFNDLSEVIIRVEDRSGKYRKKVITSLKVIRHNRPVDELRSQNIWLESSMSSVLTRQYNNEIMKSLISSVATTDDEIEVNSQETRRQETIIGNWVADAMLGWYQYQQRKLTSDSNTPAPLYIMTGGTVRGDMKLGPGEITRHQMIQLLPFETTLTLLQVEGSVLLEELNGVLTHDPSDPRVRFPVVSGFRVEWDSRIKKKKKEEGKEEGKEEEKAVKKVIIVKETGEDDTELDPKATYPVLTNTYLAEGGSGFKRFKEIKARTTYAEVAMYQALLFYINDLRTAEYQKRLEKSKSVSDGVQAAINIMKDLFEVKSDGYDWLEQLMKDAVVNVLESAPESSPLPRIEFKAKLGRIKDVSAS</sequence>
<gene>
    <name evidence="6" type="ORF">RDB_LOCUS1103</name>
</gene>
<dbReference type="Pfam" id="PF02872">
    <property type="entry name" value="5_nucleotid_C"/>
    <property type="match status" value="1"/>
</dbReference>
<name>A0A8H2WXV0_9AGAM</name>
<dbReference type="PANTHER" id="PTHR11575">
    <property type="entry name" value="5'-NUCLEOTIDASE-RELATED"/>
    <property type="match status" value="1"/>
</dbReference>
<dbReference type="Proteomes" id="UP000663853">
    <property type="component" value="Unassembled WGS sequence"/>
</dbReference>
<evidence type="ECO:0000313" key="6">
    <source>
        <dbReference type="EMBL" id="CAE6411104.1"/>
    </source>
</evidence>
<evidence type="ECO:0000259" key="4">
    <source>
        <dbReference type="Pfam" id="PF00149"/>
    </source>
</evidence>
<dbReference type="Pfam" id="PF00149">
    <property type="entry name" value="Metallophos"/>
    <property type="match status" value="1"/>
</dbReference>
<dbReference type="GO" id="GO:0009166">
    <property type="term" value="P:nucleotide catabolic process"/>
    <property type="evidence" value="ECO:0007669"/>
    <property type="project" value="InterPro"/>
</dbReference>
<protein>
    <recommendedName>
        <fullName evidence="8">5'-nucleotidase</fullName>
    </recommendedName>
</protein>
<feature type="domain" description="5'-Nucleotidase C-terminal" evidence="5">
    <location>
        <begin position="382"/>
        <end position="570"/>
    </location>
</feature>
<dbReference type="InterPro" id="IPR008334">
    <property type="entry name" value="5'-Nucleotdase_C"/>
</dbReference>
<dbReference type="AlphaFoldDB" id="A0A8H2WXV0"/>
<dbReference type="Gene3D" id="3.60.21.10">
    <property type="match status" value="1"/>
</dbReference>
<dbReference type="InterPro" id="IPR036907">
    <property type="entry name" value="5'-Nucleotdase_C_sf"/>
</dbReference>
<dbReference type="InterPro" id="IPR029052">
    <property type="entry name" value="Metallo-depent_PP-like"/>
</dbReference>
<evidence type="ECO:0000256" key="3">
    <source>
        <dbReference type="RuleBase" id="RU362119"/>
    </source>
</evidence>
<evidence type="ECO:0000256" key="1">
    <source>
        <dbReference type="ARBA" id="ARBA00006654"/>
    </source>
</evidence>
<organism evidence="6 7">
    <name type="scientific">Rhizoctonia solani</name>
    <dbReference type="NCBI Taxonomy" id="456999"/>
    <lineage>
        <taxon>Eukaryota</taxon>
        <taxon>Fungi</taxon>
        <taxon>Dikarya</taxon>
        <taxon>Basidiomycota</taxon>
        <taxon>Agaricomycotina</taxon>
        <taxon>Agaricomycetes</taxon>
        <taxon>Cantharellales</taxon>
        <taxon>Ceratobasidiaceae</taxon>
        <taxon>Rhizoctonia</taxon>
    </lineage>
</organism>
<feature type="domain" description="Calcineurin-like phosphoesterase" evidence="4">
    <location>
        <begin position="70"/>
        <end position="272"/>
    </location>
</feature>
<dbReference type="EMBL" id="CAJMXA010000012">
    <property type="protein sequence ID" value="CAE6411104.1"/>
    <property type="molecule type" value="Genomic_DNA"/>
</dbReference>
<keyword evidence="2" id="KW-0732">Signal</keyword>
<dbReference type="PRINTS" id="PR01607">
    <property type="entry name" value="APYRASEFAMLY"/>
</dbReference>
<dbReference type="PANTHER" id="PTHR11575:SF48">
    <property type="entry name" value="5'-NUCLEOTIDASE"/>
    <property type="match status" value="1"/>
</dbReference>